<keyword evidence="8 16" id="KW-0808">Transferase</keyword>
<keyword evidence="7 16" id="KW-0963">Cytoplasm</keyword>
<evidence type="ECO:0000256" key="5">
    <source>
        <dbReference type="ARBA" id="ARBA00012137"/>
    </source>
</evidence>
<dbReference type="KEGG" id="thyd:TTHT_2238"/>
<dbReference type="UniPathway" id="UPA00579">
    <property type="reaction ID" value="UER00640"/>
</dbReference>
<dbReference type="NCBIfam" id="NF004018">
    <property type="entry name" value="PRK05480.1"/>
    <property type="match status" value="1"/>
</dbReference>
<comment type="subcellular location">
    <subcellularLocation>
        <location evidence="1 16 17">Cytoplasm</location>
    </subcellularLocation>
</comment>
<accession>A0A7R6SZH3</accession>
<dbReference type="SUPFAM" id="SSF52540">
    <property type="entry name" value="P-loop containing nucleoside triphosphate hydrolases"/>
    <property type="match status" value="1"/>
</dbReference>
<dbReference type="InterPro" id="IPR027417">
    <property type="entry name" value="P-loop_NTPase"/>
</dbReference>
<dbReference type="Gene3D" id="3.40.50.300">
    <property type="entry name" value="P-loop containing nucleotide triphosphate hydrolases"/>
    <property type="match status" value="1"/>
</dbReference>
<comment type="pathway">
    <text evidence="2 16 17">Pyrimidine metabolism; UMP biosynthesis via salvage pathway; UMP from uridine: step 1/1.</text>
</comment>
<dbReference type="GO" id="GO:0005737">
    <property type="term" value="C:cytoplasm"/>
    <property type="evidence" value="ECO:0007669"/>
    <property type="project" value="UniProtKB-SubCell"/>
</dbReference>
<dbReference type="UniPathway" id="UPA00574">
    <property type="reaction ID" value="UER00637"/>
</dbReference>
<evidence type="ECO:0000256" key="9">
    <source>
        <dbReference type="ARBA" id="ARBA00022741"/>
    </source>
</evidence>
<dbReference type="GO" id="GO:0044211">
    <property type="term" value="P:CTP salvage"/>
    <property type="evidence" value="ECO:0007669"/>
    <property type="project" value="UniProtKB-UniRule"/>
</dbReference>
<name>A0A7R6SZH3_9BACT</name>
<dbReference type="InterPro" id="IPR006083">
    <property type="entry name" value="PRK/URK"/>
</dbReference>
<reference evidence="19 20" key="1">
    <citation type="journal article" date="2012" name="Extremophiles">
        <title>Thermotomaculum hydrothermale gen. nov., sp. nov., a novel heterotrophic thermophile within the phylum Acidobacteria from a deep-sea hydrothermal vent chimney in the Southern Okinawa Trough.</title>
        <authorList>
            <person name="Izumi H."/>
            <person name="Nunoura T."/>
            <person name="Miyazaki M."/>
            <person name="Mino S."/>
            <person name="Toki T."/>
            <person name="Takai K."/>
            <person name="Sako Y."/>
            <person name="Sawabe T."/>
            <person name="Nakagawa S."/>
        </authorList>
    </citation>
    <scope>NUCLEOTIDE SEQUENCE [LARGE SCALE GENOMIC DNA]</scope>
    <source>
        <strain evidence="19 20">AC55</strain>
    </source>
</reference>
<keyword evidence="9 16" id="KW-0547">Nucleotide-binding</keyword>
<evidence type="ECO:0000259" key="18">
    <source>
        <dbReference type="Pfam" id="PF00485"/>
    </source>
</evidence>
<evidence type="ECO:0000256" key="13">
    <source>
        <dbReference type="ARBA" id="ARBA00031452"/>
    </source>
</evidence>
<evidence type="ECO:0000256" key="4">
    <source>
        <dbReference type="ARBA" id="ARBA00005408"/>
    </source>
</evidence>
<evidence type="ECO:0000256" key="15">
    <source>
        <dbReference type="ARBA" id="ARBA00048909"/>
    </source>
</evidence>
<comment type="pathway">
    <text evidence="3 16 17">Pyrimidine metabolism; CTP biosynthesis via salvage pathway; CTP from cytidine: step 1/3.</text>
</comment>
<dbReference type="EC" id="2.7.1.48" evidence="5 16"/>
<dbReference type="EMBL" id="AP017470">
    <property type="protein sequence ID" value="BBB33661.1"/>
    <property type="molecule type" value="Genomic_DNA"/>
</dbReference>
<dbReference type="PRINTS" id="PR00988">
    <property type="entry name" value="URIDINKINASE"/>
</dbReference>
<protein>
    <recommendedName>
        <fullName evidence="6 16">Uridine kinase</fullName>
        <ecNumber evidence="5 16">2.7.1.48</ecNumber>
    </recommendedName>
    <alternativeName>
        <fullName evidence="12 16">Cytidine monophosphokinase</fullName>
    </alternativeName>
    <alternativeName>
        <fullName evidence="13 16">Uridine monophosphokinase</fullName>
    </alternativeName>
</protein>
<feature type="domain" description="Phosphoribulokinase/uridine kinase" evidence="18">
    <location>
        <begin position="5"/>
        <end position="189"/>
    </location>
</feature>
<keyword evidence="20" id="KW-1185">Reference proteome</keyword>
<dbReference type="Pfam" id="PF00485">
    <property type="entry name" value="PRK"/>
    <property type="match status" value="1"/>
</dbReference>
<comment type="catalytic activity">
    <reaction evidence="15 16 17">
        <text>uridine + ATP = UMP + ADP + H(+)</text>
        <dbReference type="Rhea" id="RHEA:16825"/>
        <dbReference type="ChEBI" id="CHEBI:15378"/>
        <dbReference type="ChEBI" id="CHEBI:16704"/>
        <dbReference type="ChEBI" id="CHEBI:30616"/>
        <dbReference type="ChEBI" id="CHEBI:57865"/>
        <dbReference type="ChEBI" id="CHEBI:456216"/>
        <dbReference type="EC" id="2.7.1.48"/>
    </reaction>
</comment>
<dbReference type="GO" id="GO:0044206">
    <property type="term" value="P:UMP salvage"/>
    <property type="evidence" value="ECO:0007669"/>
    <property type="project" value="UniProtKB-UniRule"/>
</dbReference>
<evidence type="ECO:0000256" key="12">
    <source>
        <dbReference type="ARBA" id="ARBA00030641"/>
    </source>
</evidence>
<dbReference type="GO" id="GO:0004849">
    <property type="term" value="F:uridine kinase activity"/>
    <property type="evidence" value="ECO:0007669"/>
    <property type="project" value="UniProtKB-UniRule"/>
</dbReference>
<comment type="catalytic activity">
    <reaction evidence="14 17">
        <text>cytidine + ATP = CMP + ADP + H(+)</text>
        <dbReference type="Rhea" id="RHEA:24674"/>
        <dbReference type="ChEBI" id="CHEBI:15378"/>
        <dbReference type="ChEBI" id="CHEBI:17562"/>
        <dbReference type="ChEBI" id="CHEBI:30616"/>
        <dbReference type="ChEBI" id="CHEBI:60377"/>
        <dbReference type="ChEBI" id="CHEBI:456216"/>
        <dbReference type="EC" id="2.7.1.48"/>
    </reaction>
</comment>
<dbReference type="RefSeq" id="WP_201327975.1">
    <property type="nucleotide sequence ID" value="NZ_AP017470.1"/>
</dbReference>
<sequence length="206" mass="23823">MHNLLIGIAGGTGSGKTSFALEIMKHFPEGDVVLVDQDSYYKDLSDLPFEERKKVNFDHPGSVDFDKLIEDLKALKNNVPIKKPVYNFVTHTREKDKFTTVVPKKVIILEGIMIFVIPELRELIDIKLYVDTDADVRVLRRIVRDINERGRDLDNIIEQYLNQVKPMHEEFVEPSKRWADLIIPEGAHNREAIRFVVNRIKTLLSE</sequence>
<feature type="binding site" evidence="16">
    <location>
        <begin position="10"/>
        <end position="17"/>
    </location>
    <ligand>
        <name>ATP</name>
        <dbReference type="ChEBI" id="CHEBI:30616"/>
    </ligand>
</feature>
<dbReference type="HAMAP" id="MF_00551">
    <property type="entry name" value="Uridine_kinase"/>
    <property type="match status" value="1"/>
</dbReference>
<evidence type="ECO:0000256" key="17">
    <source>
        <dbReference type="RuleBase" id="RU003825"/>
    </source>
</evidence>
<evidence type="ECO:0000256" key="6">
    <source>
        <dbReference type="ARBA" id="ARBA00021478"/>
    </source>
</evidence>
<evidence type="ECO:0000256" key="7">
    <source>
        <dbReference type="ARBA" id="ARBA00022490"/>
    </source>
</evidence>
<dbReference type="InterPro" id="IPR000764">
    <property type="entry name" value="Uridine_kinase-like"/>
</dbReference>
<dbReference type="GO" id="GO:0005524">
    <property type="term" value="F:ATP binding"/>
    <property type="evidence" value="ECO:0007669"/>
    <property type="project" value="UniProtKB-UniRule"/>
</dbReference>
<evidence type="ECO:0000313" key="19">
    <source>
        <dbReference type="EMBL" id="BBB33661.1"/>
    </source>
</evidence>
<evidence type="ECO:0000256" key="14">
    <source>
        <dbReference type="ARBA" id="ARBA00047436"/>
    </source>
</evidence>
<dbReference type="AlphaFoldDB" id="A0A7R6SZH3"/>
<keyword evidence="11 16" id="KW-0067">ATP-binding</keyword>
<keyword evidence="10 16" id="KW-0418">Kinase</keyword>
<evidence type="ECO:0000256" key="3">
    <source>
        <dbReference type="ARBA" id="ARBA00004784"/>
    </source>
</evidence>
<evidence type="ECO:0000256" key="1">
    <source>
        <dbReference type="ARBA" id="ARBA00004496"/>
    </source>
</evidence>
<evidence type="ECO:0000256" key="11">
    <source>
        <dbReference type="ARBA" id="ARBA00022840"/>
    </source>
</evidence>
<proteinExistence type="inferred from homology"/>
<comment type="similarity">
    <text evidence="4 16 17">Belongs to the uridine kinase family.</text>
</comment>
<evidence type="ECO:0000256" key="10">
    <source>
        <dbReference type="ARBA" id="ARBA00022777"/>
    </source>
</evidence>
<organism evidence="19 20">
    <name type="scientific">Thermotomaculum hydrothermale</name>
    <dbReference type="NCBI Taxonomy" id="981385"/>
    <lineage>
        <taxon>Bacteria</taxon>
        <taxon>Pseudomonadati</taxon>
        <taxon>Acidobacteriota</taxon>
        <taxon>Holophagae</taxon>
        <taxon>Thermotomaculales</taxon>
        <taxon>Thermotomaculaceae</taxon>
        <taxon>Thermotomaculum</taxon>
    </lineage>
</organism>
<evidence type="ECO:0000313" key="20">
    <source>
        <dbReference type="Proteomes" id="UP000595564"/>
    </source>
</evidence>
<dbReference type="PANTHER" id="PTHR10285">
    <property type="entry name" value="URIDINE KINASE"/>
    <property type="match status" value="1"/>
</dbReference>
<dbReference type="Proteomes" id="UP000595564">
    <property type="component" value="Chromosome"/>
</dbReference>
<dbReference type="NCBIfam" id="TIGR00235">
    <property type="entry name" value="udk"/>
    <property type="match status" value="1"/>
</dbReference>
<gene>
    <name evidence="16 19" type="primary">udk</name>
    <name evidence="19" type="ORF">TTHT_2238</name>
</gene>
<evidence type="ECO:0000256" key="2">
    <source>
        <dbReference type="ARBA" id="ARBA00004690"/>
    </source>
</evidence>
<evidence type="ECO:0000256" key="8">
    <source>
        <dbReference type="ARBA" id="ARBA00022679"/>
    </source>
</evidence>
<dbReference type="CDD" id="cd02023">
    <property type="entry name" value="UMPK"/>
    <property type="match status" value="1"/>
</dbReference>
<evidence type="ECO:0000256" key="16">
    <source>
        <dbReference type="HAMAP-Rule" id="MF_00551"/>
    </source>
</evidence>
<dbReference type="InterPro" id="IPR026008">
    <property type="entry name" value="Uridine_kinase"/>
</dbReference>